<dbReference type="GO" id="GO:0120159">
    <property type="term" value="F:rRNA pseudouridine synthase activity"/>
    <property type="evidence" value="ECO:0007669"/>
    <property type="project" value="UniProtKB-ARBA"/>
</dbReference>
<keyword evidence="3 6" id="KW-0694">RNA-binding</keyword>
<evidence type="ECO:0000256" key="4">
    <source>
        <dbReference type="ARBA" id="ARBA00023235"/>
    </source>
</evidence>
<feature type="domain" description="RNA-binding S4" evidence="8">
    <location>
        <begin position="15"/>
        <end position="74"/>
    </location>
</feature>
<dbReference type="InterPro" id="IPR006225">
    <property type="entry name" value="PsdUridine_synth_RluC/D"/>
</dbReference>
<evidence type="ECO:0000256" key="3">
    <source>
        <dbReference type="ARBA" id="ARBA00022884"/>
    </source>
</evidence>
<gene>
    <name evidence="9" type="ORF">IAB73_10180</name>
</gene>
<comment type="function">
    <text evidence="7">Responsible for synthesis of pseudouridine from uracil.</text>
</comment>
<evidence type="ECO:0000313" key="9">
    <source>
        <dbReference type="EMBL" id="HIQ72558.1"/>
    </source>
</evidence>
<evidence type="ECO:0000313" key="10">
    <source>
        <dbReference type="Proteomes" id="UP000886887"/>
    </source>
</evidence>
<organism evidence="9 10">
    <name type="scientific">Candidatus Onthenecus intestinigallinarum</name>
    <dbReference type="NCBI Taxonomy" id="2840875"/>
    <lineage>
        <taxon>Bacteria</taxon>
        <taxon>Bacillati</taxon>
        <taxon>Bacillota</taxon>
        <taxon>Clostridia</taxon>
        <taxon>Eubacteriales</taxon>
        <taxon>Candidatus Onthenecus</taxon>
    </lineage>
</organism>
<reference evidence="9" key="1">
    <citation type="submission" date="2020-10" db="EMBL/GenBank/DDBJ databases">
        <authorList>
            <person name="Gilroy R."/>
        </authorList>
    </citation>
    <scope>NUCLEOTIDE SEQUENCE</scope>
    <source>
        <strain evidence="9">ChiSxjej2B14-6234</strain>
    </source>
</reference>
<dbReference type="NCBIfam" id="TIGR00005">
    <property type="entry name" value="rluA_subfam"/>
    <property type="match status" value="1"/>
</dbReference>
<reference evidence="9" key="2">
    <citation type="journal article" date="2021" name="PeerJ">
        <title>Extensive microbial diversity within the chicken gut microbiome revealed by metagenomics and culture.</title>
        <authorList>
            <person name="Gilroy R."/>
            <person name="Ravi A."/>
            <person name="Getino M."/>
            <person name="Pursley I."/>
            <person name="Horton D.L."/>
            <person name="Alikhan N.F."/>
            <person name="Baker D."/>
            <person name="Gharbi K."/>
            <person name="Hall N."/>
            <person name="Watson M."/>
            <person name="Adriaenssens E.M."/>
            <person name="Foster-Nyarko E."/>
            <person name="Jarju S."/>
            <person name="Secka A."/>
            <person name="Antonio M."/>
            <person name="Oren A."/>
            <person name="Chaudhuri R.R."/>
            <person name="La Ragione R."/>
            <person name="Hildebrand F."/>
            <person name="Pallen M.J."/>
        </authorList>
    </citation>
    <scope>NUCLEOTIDE SEQUENCE</scope>
    <source>
        <strain evidence="9">ChiSxjej2B14-6234</strain>
    </source>
</reference>
<sequence length="301" mass="33340">MQRIREKVEAQDAGARLDQFLAGRTELTRSRVLQLIERGCVRVDGAASGKAGLKLRAGQEVEMEVPSAKPAQVEAQDIPLSILYQDADIAVIDKPCGMVVHPAAGNEDGTLVNALLYHLDGLSGIGGEMRPGIVHRLDKDTSGLLIVAKNDRAHLSLCAQFKERTMEKHYLALATGRMREERGRIDAPIARHPTDRKRMAVVAGGREAQTEYRVLEWLRGASYLDVHLLTGRTHQIRVHMQHIGHPLVGDPIYGAKHPAIRADRLMLHAHTLRVRHPSTGEEMTFTSEPPADFLSVIQKLR</sequence>
<comment type="catalytic activity">
    <reaction evidence="1 7">
        <text>a uridine in RNA = a pseudouridine in RNA</text>
        <dbReference type="Rhea" id="RHEA:48348"/>
        <dbReference type="Rhea" id="RHEA-COMP:12068"/>
        <dbReference type="Rhea" id="RHEA-COMP:12069"/>
        <dbReference type="ChEBI" id="CHEBI:65314"/>
        <dbReference type="ChEBI" id="CHEBI:65315"/>
    </reaction>
</comment>
<dbReference type="InterPro" id="IPR006224">
    <property type="entry name" value="PsdUridine_synth_RluA-like_CS"/>
</dbReference>
<evidence type="ECO:0000256" key="5">
    <source>
        <dbReference type="PIRSR" id="PIRSR606225-1"/>
    </source>
</evidence>
<comment type="caution">
    <text evidence="9">The sequence shown here is derived from an EMBL/GenBank/DDBJ whole genome shotgun (WGS) entry which is preliminary data.</text>
</comment>
<protein>
    <recommendedName>
        <fullName evidence="7">Pseudouridine synthase</fullName>
        <ecNumber evidence="7">5.4.99.-</ecNumber>
    </recommendedName>
</protein>
<dbReference type="AlphaFoldDB" id="A0A9D1CRV4"/>
<dbReference type="GO" id="GO:0003723">
    <property type="term" value="F:RNA binding"/>
    <property type="evidence" value="ECO:0007669"/>
    <property type="project" value="UniProtKB-KW"/>
</dbReference>
<evidence type="ECO:0000256" key="7">
    <source>
        <dbReference type="RuleBase" id="RU362028"/>
    </source>
</evidence>
<dbReference type="InterPro" id="IPR050188">
    <property type="entry name" value="RluA_PseudoU_synthase"/>
</dbReference>
<dbReference type="SMART" id="SM00363">
    <property type="entry name" value="S4"/>
    <property type="match status" value="1"/>
</dbReference>
<dbReference type="GO" id="GO:0000455">
    <property type="term" value="P:enzyme-directed rRNA pseudouridine synthesis"/>
    <property type="evidence" value="ECO:0007669"/>
    <property type="project" value="TreeGrafter"/>
</dbReference>
<evidence type="ECO:0000256" key="2">
    <source>
        <dbReference type="ARBA" id="ARBA00010876"/>
    </source>
</evidence>
<accession>A0A9D1CRV4</accession>
<comment type="similarity">
    <text evidence="2 7">Belongs to the pseudouridine synthase RluA family.</text>
</comment>
<name>A0A9D1CRV4_9FIRM</name>
<keyword evidence="4 7" id="KW-0413">Isomerase</keyword>
<dbReference type="Pfam" id="PF00849">
    <property type="entry name" value="PseudoU_synth_2"/>
    <property type="match status" value="1"/>
</dbReference>
<evidence type="ECO:0000256" key="1">
    <source>
        <dbReference type="ARBA" id="ARBA00000073"/>
    </source>
</evidence>
<dbReference type="Gene3D" id="3.10.290.10">
    <property type="entry name" value="RNA-binding S4 domain"/>
    <property type="match status" value="1"/>
</dbReference>
<dbReference type="CDD" id="cd00165">
    <property type="entry name" value="S4"/>
    <property type="match status" value="1"/>
</dbReference>
<dbReference type="FunFam" id="3.30.2350.10:FF:000006">
    <property type="entry name" value="Pseudouridine synthase"/>
    <property type="match status" value="1"/>
</dbReference>
<dbReference type="PROSITE" id="PS50889">
    <property type="entry name" value="S4"/>
    <property type="match status" value="1"/>
</dbReference>
<evidence type="ECO:0000256" key="6">
    <source>
        <dbReference type="PROSITE-ProRule" id="PRU00182"/>
    </source>
</evidence>
<dbReference type="PROSITE" id="PS01129">
    <property type="entry name" value="PSI_RLU"/>
    <property type="match status" value="1"/>
</dbReference>
<dbReference type="Proteomes" id="UP000886887">
    <property type="component" value="Unassembled WGS sequence"/>
</dbReference>
<dbReference type="InterPro" id="IPR006145">
    <property type="entry name" value="PsdUridine_synth_RsuA/RluA"/>
</dbReference>
<dbReference type="EMBL" id="DVFJ01000036">
    <property type="protein sequence ID" value="HIQ72558.1"/>
    <property type="molecule type" value="Genomic_DNA"/>
</dbReference>
<dbReference type="SUPFAM" id="SSF55120">
    <property type="entry name" value="Pseudouridine synthase"/>
    <property type="match status" value="1"/>
</dbReference>
<dbReference type="SUPFAM" id="SSF55174">
    <property type="entry name" value="Alpha-L RNA-binding motif"/>
    <property type="match status" value="1"/>
</dbReference>
<proteinExistence type="inferred from homology"/>
<dbReference type="PANTHER" id="PTHR21600:SF44">
    <property type="entry name" value="RIBOSOMAL LARGE SUBUNIT PSEUDOURIDINE SYNTHASE D"/>
    <property type="match status" value="1"/>
</dbReference>
<dbReference type="InterPro" id="IPR020103">
    <property type="entry name" value="PsdUridine_synth_cat_dom_sf"/>
</dbReference>
<dbReference type="CDD" id="cd02869">
    <property type="entry name" value="PseudoU_synth_RluA_like"/>
    <property type="match status" value="1"/>
</dbReference>
<dbReference type="EC" id="5.4.99.-" evidence="7"/>
<dbReference type="InterPro" id="IPR002942">
    <property type="entry name" value="S4_RNA-bd"/>
</dbReference>
<feature type="active site" evidence="5">
    <location>
        <position position="138"/>
    </location>
</feature>
<dbReference type="PANTHER" id="PTHR21600">
    <property type="entry name" value="MITOCHONDRIAL RNA PSEUDOURIDINE SYNTHASE"/>
    <property type="match status" value="1"/>
</dbReference>
<dbReference type="InterPro" id="IPR036986">
    <property type="entry name" value="S4_RNA-bd_sf"/>
</dbReference>
<evidence type="ECO:0000259" key="8">
    <source>
        <dbReference type="SMART" id="SM00363"/>
    </source>
</evidence>
<dbReference type="Gene3D" id="3.30.2350.10">
    <property type="entry name" value="Pseudouridine synthase"/>
    <property type="match status" value="1"/>
</dbReference>